<dbReference type="PANTHER" id="PTHR12436:SF37">
    <property type="entry name" value="SAC3 FAMILY PROTEIN 1"/>
    <property type="match status" value="1"/>
</dbReference>
<feature type="region of interest" description="Disordered" evidence="1">
    <location>
        <begin position="596"/>
        <end position="641"/>
    </location>
</feature>
<feature type="compositionally biased region" description="Basic residues" evidence="1">
    <location>
        <begin position="41"/>
        <end position="51"/>
    </location>
</feature>
<name>A0A1Y1VG43_9FUNG</name>
<feature type="region of interest" description="Disordered" evidence="1">
    <location>
        <begin position="1"/>
        <end position="77"/>
    </location>
</feature>
<dbReference type="Proteomes" id="UP000193719">
    <property type="component" value="Unassembled WGS sequence"/>
</dbReference>
<dbReference type="Gene3D" id="1.25.40.990">
    <property type="match status" value="1"/>
</dbReference>
<dbReference type="GO" id="GO:0006406">
    <property type="term" value="P:mRNA export from nucleus"/>
    <property type="evidence" value="ECO:0007669"/>
    <property type="project" value="TreeGrafter"/>
</dbReference>
<feature type="compositionally biased region" description="Polar residues" evidence="1">
    <location>
        <begin position="55"/>
        <end position="67"/>
    </location>
</feature>
<sequence>MQQQPTQPQRRLQSAFQNEYGNKNQKRTGNGPPSQYQRGANNKKKIFKKKQFNNPHYNQSEKNTDSFPSYKGKGPRPKFFPNKTLINKKKNFNGTVSNNKNEIEEIEFSFRNAQPTEMSNNVEIDLIPDMTNSGSIQNNISEKELREQRFSSNPFGAQYFNMKKKREYLRKEYISKGLIDDPKKPRKLEDAIPFVGDCQDMCPEFERYEREYQKNLDKLEINQENSTDEIFYVDHKKAVKRYQRSDAGKEQPLPCDVRPPPILKKTLNYLIDEIIMKHGIEDTHGFVRDRTRSIRQDFSLQNIRDKSAVDAHERIARYHILCLHQLCEKEGFSVQQEKEQLFKVLQSLQEFYDEGQENNISYPNEAEFRAYYIISHIFDNEIIRKAESYPKEILFHPYVQLALEFQFLTDEGIYSRLFKKIFSTDTPYLMGCLMEIHFNTIRKKALIAMNSAIKFKDNRLPPYPAEKLKNLLGFDTIDDLLDVLYHYGIEVESNTDNYYGIIFDKKKDIIEPEVSLTQKRVELLERKRDNKSDKEIINNGKLNDIDEPQPMFSFNQPNIYNSNNFNAFNNENKNNSIVGFSFNNAIDKMEDSNMSDINMETNSETSKPNNQNSSIFPTPIANNSISNKDNNNNNNNNTFKSTPFVFKNDSINSSKIEAPTFSFSSADKNTSPTNNTSLNQKPTFTFGSNKTTTIENKSVDNSKTGLFNTIPIQDKDTTVKKETSTELFGSKLKQNNTISFSFPDKLSDENKNSKKIEISNNYSKNENKNSLNVTNTSIPGTIPSFNFNVNSKNTNTDNKSLFSSIPNPVDSNKVFNVQEKSTIDSIINNEKIKKESEQQFINNEIKRKKIMQTLSFRNHNMNIRPKLPLDDAIVKEMKKRKELEEESKLLYNDLIKSNTENIINKAIQEEALTQLIYSDVVFTLIKEILDRELYIIKKDNQLLNNYYDALDLSTNDIIRSVVINEFEGIIKSEYELLLKKHNIRKLASKKAQLKRQKACFDEIIKYQRMKQLFSKWNHLAKLKINERRIKEENIRIRKLEFDNKVKLVEIGPGINNQIKKKNEFIFKIEQNINNKSNMKNNDDDGNNNYLDYDYEEENDKKFILSKKTHINIKDIAINSIRKQSLKNINDSTIYLKIMTSLPNNSRKSTLWTNSQFKIGPLENNIINLSKENENCYYSIDDNIHFSQNKLNNEKNLTILIQNIPYIIDNKMDWDDNDSEKTKEENNNDSSINEYYSSAAFFQLSVFNFQIYSNPEEVANYWNNERKRLELFLHRIRNCSNIPLILLYWKLPQLNSQQFVDDATYYLRLNQFFNEYNVQQNYQFLSIPFNNKNMITSTDALNFNQYISNIGVNDTTNKVEKLNIGLTWLIENSQIYTLSSQVMKEIIQNNFYVMFLNTILKPIESEIPYGIVPIENPTWFIETVNMIIQSYNYILTAMIEFLYSSQVQYISLKKEEEHSSKEYEDTSESLSSYTSNNILEDQHWFIVFETLKNKINQYQLPTMVNNASHKIQNEETLLKHFNYYLQSIDMFKSRQKSMIFIEIQKVVQSFIFNSNSHKFPYQAIFNIIVKQALNNLQEVLSDYEIYFIKYNITQNTEEISFFENLLERYKNSLYKLLNQWSNSTLSQIENVYFNEQNKRVRDNMEDSWHEISKKYQRTENNKSNSINKVIPHYNLRKKKEKTSKTIKETPKDLKKEQKLLKDLINSVKKEFPYLKN</sequence>
<accession>A0A1Y1VG43</accession>
<evidence type="ECO:0000313" key="3">
    <source>
        <dbReference type="EMBL" id="ORX54691.1"/>
    </source>
</evidence>
<feature type="compositionally biased region" description="Polar residues" evidence="1">
    <location>
        <begin position="14"/>
        <end position="40"/>
    </location>
</feature>
<feature type="region of interest" description="Disordered" evidence="1">
    <location>
        <begin position="662"/>
        <end position="684"/>
    </location>
</feature>
<feature type="compositionally biased region" description="Low complexity" evidence="1">
    <location>
        <begin position="622"/>
        <end position="637"/>
    </location>
</feature>
<dbReference type="OrthoDB" id="264795at2759"/>
<evidence type="ECO:0000256" key="1">
    <source>
        <dbReference type="SAM" id="MobiDB-lite"/>
    </source>
</evidence>
<feature type="compositionally biased region" description="Low complexity" evidence="1">
    <location>
        <begin position="1"/>
        <end position="13"/>
    </location>
</feature>
<dbReference type="InterPro" id="IPR005062">
    <property type="entry name" value="SAC3/GANP/THP3_conserved"/>
</dbReference>
<dbReference type="PANTHER" id="PTHR12436">
    <property type="entry name" value="80 KDA MCM3-ASSOCIATED PROTEIN"/>
    <property type="match status" value="1"/>
</dbReference>
<reference evidence="3 4" key="1">
    <citation type="submission" date="2016-08" db="EMBL/GenBank/DDBJ databases">
        <title>Genomes of anaerobic fungi encode conserved fungal cellulosomes for biomass hydrolysis.</title>
        <authorList>
            <consortium name="DOE Joint Genome Institute"/>
            <person name="Haitjema C.H."/>
            <person name="Gilmore S.P."/>
            <person name="Henske J.K."/>
            <person name="Solomon K.V."/>
            <person name="De Groot R."/>
            <person name="Kuo A."/>
            <person name="Mondo S.J."/>
            <person name="Salamov A.A."/>
            <person name="Labutti K."/>
            <person name="Zhao Z."/>
            <person name="Chiniquy J."/>
            <person name="Barry K."/>
            <person name="Brewer H.M."/>
            <person name="Purvine S.O."/>
            <person name="Wright A.T."/>
            <person name="Boxma B."/>
            <person name="Van Alen T."/>
            <person name="Hackstein J.H."/>
            <person name="Baker S.E."/>
            <person name="Grigoriev I.V."/>
            <person name="O'Malley M.A."/>
        </authorList>
    </citation>
    <scope>NUCLEOTIDE SEQUENCE [LARGE SCALE GENOMIC DNA]</scope>
    <source>
        <strain evidence="4">finn</strain>
    </source>
</reference>
<dbReference type="EMBL" id="MCFH01000010">
    <property type="protein sequence ID" value="ORX54691.1"/>
    <property type="molecule type" value="Genomic_DNA"/>
</dbReference>
<protein>
    <recommendedName>
        <fullName evidence="2">SAC3/GANP/THP3 conserved domain-containing protein</fullName>
    </recommendedName>
</protein>
<reference evidence="3 4" key="2">
    <citation type="submission" date="2016-08" db="EMBL/GenBank/DDBJ databases">
        <title>Pervasive Adenine N6-methylation of Active Genes in Fungi.</title>
        <authorList>
            <consortium name="DOE Joint Genome Institute"/>
            <person name="Mondo S.J."/>
            <person name="Dannebaum R.O."/>
            <person name="Kuo R.C."/>
            <person name="Labutti K."/>
            <person name="Haridas S."/>
            <person name="Kuo A."/>
            <person name="Salamov A."/>
            <person name="Ahrendt S.R."/>
            <person name="Lipzen A."/>
            <person name="Sullivan W."/>
            <person name="Andreopoulos W.B."/>
            <person name="Clum A."/>
            <person name="Lindquist E."/>
            <person name="Daum C."/>
            <person name="Ramamoorthy G.K."/>
            <person name="Gryganskyi A."/>
            <person name="Culley D."/>
            <person name="Magnuson J.K."/>
            <person name="James T.Y."/>
            <person name="O'Malley M.A."/>
            <person name="Stajich J.E."/>
            <person name="Spatafora J.W."/>
            <person name="Visel A."/>
            <person name="Grigoriev I.V."/>
        </authorList>
    </citation>
    <scope>NUCLEOTIDE SEQUENCE [LARGE SCALE GENOMIC DNA]</scope>
    <source>
        <strain evidence="4">finn</strain>
    </source>
</reference>
<evidence type="ECO:0000313" key="4">
    <source>
        <dbReference type="Proteomes" id="UP000193719"/>
    </source>
</evidence>
<proteinExistence type="predicted"/>
<feature type="compositionally biased region" description="Polar residues" evidence="1">
    <location>
        <begin position="596"/>
        <end position="616"/>
    </location>
</feature>
<dbReference type="STRING" id="1754191.A0A1Y1VG43"/>
<dbReference type="GO" id="GO:0070390">
    <property type="term" value="C:transcription export complex 2"/>
    <property type="evidence" value="ECO:0007669"/>
    <property type="project" value="TreeGrafter"/>
</dbReference>
<dbReference type="InterPro" id="IPR045107">
    <property type="entry name" value="SAC3/GANP/THP3"/>
</dbReference>
<feature type="domain" description="SAC3/GANP/THP3 conserved" evidence="2">
    <location>
        <begin position="201"/>
        <end position="492"/>
    </location>
</feature>
<dbReference type="GO" id="GO:0005737">
    <property type="term" value="C:cytoplasm"/>
    <property type="evidence" value="ECO:0007669"/>
    <property type="project" value="TreeGrafter"/>
</dbReference>
<dbReference type="Pfam" id="PF03399">
    <property type="entry name" value="SAC3_GANP"/>
    <property type="match status" value="1"/>
</dbReference>
<comment type="caution">
    <text evidence="3">The sequence shown here is derived from an EMBL/GenBank/DDBJ whole genome shotgun (WGS) entry which is preliminary data.</text>
</comment>
<organism evidence="3 4">
    <name type="scientific">Piromyces finnis</name>
    <dbReference type="NCBI Taxonomy" id="1754191"/>
    <lineage>
        <taxon>Eukaryota</taxon>
        <taxon>Fungi</taxon>
        <taxon>Fungi incertae sedis</taxon>
        <taxon>Chytridiomycota</taxon>
        <taxon>Chytridiomycota incertae sedis</taxon>
        <taxon>Neocallimastigomycetes</taxon>
        <taxon>Neocallimastigales</taxon>
        <taxon>Neocallimastigaceae</taxon>
        <taxon>Piromyces</taxon>
    </lineage>
</organism>
<evidence type="ECO:0000259" key="2">
    <source>
        <dbReference type="Pfam" id="PF03399"/>
    </source>
</evidence>
<keyword evidence="4" id="KW-1185">Reference proteome</keyword>
<gene>
    <name evidence="3" type="ORF">BCR36DRAFT_321909</name>
</gene>